<keyword evidence="6" id="KW-1185">Reference proteome</keyword>
<dbReference type="Gene3D" id="2.60.120.280">
    <property type="entry name" value="Regulatory protein AraC"/>
    <property type="match status" value="1"/>
</dbReference>
<dbReference type="Pfam" id="PF12833">
    <property type="entry name" value="HTH_18"/>
    <property type="match status" value="1"/>
</dbReference>
<dbReference type="EMBL" id="JACHXW010000003">
    <property type="protein sequence ID" value="MBB3151442.1"/>
    <property type="molecule type" value="Genomic_DNA"/>
</dbReference>
<evidence type="ECO:0000256" key="2">
    <source>
        <dbReference type="ARBA" id="ARBA00023125"/>
    </source>
</evidence>
<feature type="domain" description="HTH araC/xylS-type" evidence="4">
    <location>
        <begin position="158"/>
        <end position="256"/>
    </location>
</feature>
<dbReference type="RefSeq" id="WP_183560378.1">
    <property type="nucleotide sequence ID" value="NZ_CBCSLB010000002.1"/>
</dbReference>
<dbReference type="SUPFAM" id="SSF51215">
    <property type="entry name" value="Regulatory protein AraC"/>
    <property type="match status" value="1"/>
</dbReference>
<gene>
    <name evidence="5" type="ORF">FHS16_001485</name>
</gene>
<dbReference type="InterPro" id="IPR009057">
    <property type="entry name" value="Homeodomain-like_sf"/>
</dbReference>
<accession>A0A7W5C5A2</accession>
<keyword evidence="3" id="KW-0804">Transcription</keyword>
<keyword evidence="1" id="KW-0805">Transcription regulation</keyword>
<dbReference type="InterPro" id="IPR018062">
    <property type="entry name" value="HTH_AraC-typ_CS"/>
</dbReference>
<proteinExistence type="predicted"/>
<dbReference type="PROSITE" id="PS00041">
    <property type="entry name" value="HTH_ARAC_FAMILY_1"/>
    <property type="match status" value="1"/>
</dbReference>
<keyword evidence="2" id="KW-0238">DNA-binding</keyword>
<dbReference type="Pfam" id="PF02311">
    <property type="entry name" value="AraC_binding"/>
    <property type="match status" value="1"/>
</dbReference>
<comment type="caution">
    <text evidence="5">The sequence shown here is derived from an EMBL/GenBank/DDBJ whole genome shotgun (WGS) entry which is preliminary data.</text>
</comment>
<dbReference type="PROSITE" id="PS01124">
    <property type="entry name" value="HTH_ARAC_FAMILY_2"/>
    <property type="match status" value="1"/>
</dbReference>
<dbReference type="GO" id="GO:0043565">
    <property type="term" value="F:sequence-specific DNA binding"/>
    <property type="evidence" value="ECO:0007669"/>
    <property type="project" value="InterPro"/>
</dbReference>
<reference evidence="5 6" key="1">
    <citation type="submission" date="2020-08" db="EMBL/GenBank/DDBJ databases">
        <title>Genomic Encyclopedia of Type Strains, Phase III (KMG-III): the genomes of soil and plant-associated and newly described type strains.</title>
        <authorList>
            <person name="Whitman W."/>
        </authorList>
    </citation>
    <scope>NUCLEOTIDE SEQUENCE [LARGE SCALE GENOMIC DNA]</scope>
    <source>
        <strain evidence="5 6">CECT 8234</strain>
    </source>
</reference>
<dbReference type="GO" id="GO:0003700">
    <property type="term" value="F:DNA-binding transcription factor activity"/>
    <property type="evidence" value="ECO:0007669"/>
    <property type="project" value="InterPro"/>
</dbReference>
<dbReference type="SUPFAM" id="SSF46689">
    <property type="entry name" value="Homeodomain-like"/>
    <property type="match status" value="2"/>
</dbReference>
<dbReference type="InterPro" id="IPR037923">
    <property type="entry name" value="HTH-like"/>
</dbReference>
<dbReference type="Gene3D" id="1.10.10.60">
    <property type="entry name" value="Homeodomain-like"/>
    <property type="match status" value="2"/>
</dbReference>
<dbReference type="PANTHER" id="PTHR43280">
    <property type="entry name" value="ARAC-FAMILY TRANSCRIPTIONAL REGULATOR"/>
    <property type="match status" value="1"/>
</dbReference>
<evidence type="ECO:0000313" key="5">
    <source>
        <dbReference type="EMBL" id="MBB3151442.1"/>
    </source>
</evidence>
<evidence type="ECO:0000256" key="3">
    <source>
        <dbReference type="ARBA" id="ARBA00023163"/>
    </source>
</evidence>
<organism evidence="5 6">
    <name type="scientific">Paenibacillus endophyticus</name>
    <dbReference type="NCBI Taxonomy" id="1294268"/>
    <lineage>
        <taxon>Bacteria</taxon>
        <taxon>Bacillati</taxon>
        <taxon>Bacillota</taxon>
        <taxon>Bacilli</taxon>
        <taxon>Bacillales</taxon>
        <taxon>Paenibacillaceae</taxon>
        <taxon>Paenibacillus</taxon>
    </lineage>
</organism>
<dbReference type="SMART" id="SM00342">
    <property type="entry name" value="HTH_ARAC"/>
    <property type="match status" value="1"/>
</dbReference>
<dbReference type="InterPro" id="IPR003313">
    <property type="entry name" value="AraC-bd"/>
</dbReference>
<evidence type="ECO:0000259" key="4">
    <source>
        <dbReference type="PROSITE" id="PS01124"/>
    </source>
</evidence>
<evidence type="ECO:0000256" key="1">
    <source>
        <dbReference type="ARBA" id="ARBA00023015"/>
    </source>
</evidence>
<dbReference type="AlphaFoldDB" id="A0A7W5C5A2"/>
<evidence type="ECO:0000313" key="6">
    <source>
        <dbReference type="Proteomes" id="UP000518605"/>
    </source>
</evidence>
<dbReference type="PANTHER" id="PTHR43280:SF2">
    <property type="entry name" value="HTH-TYPE TRANSCRIPTIONAL REGULATOR EXSA"/>
    <property type="match status" value="1"/>
</dbReference>
<name>A0A7W5C5A2_9BACL</name>
<sequence length="270" mass="31140">MIELFGAGFDDRDPSWKRQRSKTTACALALIISGKLVYRIDGVTLHLSKGDLLFIPEGRMREAFHSDQDHHQKYWATFVMDEAGAGMLPMLHQQVPIVVKTGQYEYMKQRFAQLIQQWMGKLPYYEPISAATLTDMLGRMNRELDAKQYPSPMLKIIARIQDYVLTHYREDIRVDQVAMLVGRSPNYISTLYRRLTGSSLKEYIHQVKVSAARDLLYHHQVTVGQAADYVGFCDQAYFNRVFKKVYGFPPSILLKERNRALKPKGDSIIE</sequence>
<dbReference type="InterPro" id="IPR018060">
    <property type="entry name" value="HTH_AraC"/>
</dbReference>
<protein>
    <submittedName>
        <fullName evidence="5">YesN/AraC family two-component response regulator</fullName>
    </submittedName>
</protein>
<dbReference type="Proteomes" id="UP000518605">
    <property type="component" value="Unassembled WGS sequence"/>
</dbReference>